<evidence type="ECO:0000256" key="1">
    <source>
        <dbReference type="ARBA" id="ARBA00004651"/>
    </source>
</evidence>
<evidence type="ECO:0000256" key="6">
    <source>
        <dbReference type="SAM" id="Phobius"/>
    </source>
</evidence>
<dbReference type="InterPro" id="IPR052159">
    <property type="entry name" value="Competence_DNA_uptake"/>
</dbReference>
<keyword evidence="5 6" id="KW-0472">Membrane</keyword>
<feature type="transmembrane region" description="Helical" evidence="6">
    <location>
        <begin position="298"/>
        <end position="315"/>
    </location>
</feature>
<protein>
    <recommendedName>
        <fullName evidence="7">ComEC/Rec2-related protein domain-containing protein</fullName>
    </recommendedName>
</protein>
<feature type="transmembrane region" description="Helical" evidence="6">
    <location>
        <begin position="198"/>
        <end position="219"/>
    </location>
</feature>
<gene>
    <name evidence="8" type="ORF">GCM10010439_54720</name>
</gene>
<evidence type="ECO:0000259" key="7">
    <source>
        <dbReference type="Pfam" id="PF03772"/>
    </source>
</evidence>
<feature type="transmembrane region" description="Helical" evidence="6">
    <location>
        <begin position="423"/>
        <end position="442"/>
    </location>
</feature>
<evidence type="ECO:0000256" key="2">
    <source>
        <dbReference type="ARBA" id="ARBA00022475"/>
    </source>
</evidence>
<keyword evidence="4 6" id="KW-1133">Transmembrane helix</keyword>
<keyword evidence="9" id="KW-1185">Reference proteome</keyword>
<dbReference type="PANTHER" id="PTHR30619:SF1">
    <property type="entry name" value="RECOMBINATION PROTEIN 2"/>
    <property type="match status" value="1"/>
</dbReference>
<proteinExistence type="predicted"/>
<comment type="caution">
    <text evidence="8">The sequence shown here is derived from an EMBL/GenBank/DDBJ whole genome shotgun (WGS) entry which is preliminary data.</text>
</comment>
<feature type="transmembrane region" description="Helical" evidence="6">
    <location>
        <begin position="226"/>
        <end position="246"/>
    </location>
</feature>
<feature type="transmembrane region" description="Helical" evidence="6">
    <location>
        <begin position="397"/>
        <end position="417"/>
    </location>
</feature>
<evidence type="ECO:0000256" key="5">
    <source>
        <dbReference type="ARBA" id="ARBA00023136"/>
    </source>
</evidence>
<reference evidence="9" key="1">
    <citation type="journal article" date="2019" name="Int. J. Syst. Evol. Microbiol.">
        <title>The Global Catalogue of Microorganisms (GCM) 10K type strain sequencing project: providing services to taxonomists for standard genome sequencing and annotation.</title>
        <authorList>
            <consortium name="The Broad Institute Genomics Platform"/>
            <consortium name="The Broad Institute Genome Sequencing Center for Infectious Disease"/>
            <person name="Wu L."/>
            <person name="Ma J."/>
        </authorList>
    </citation>
    <scope>NUCLEOTIDE SEQUENCE [LARGE SCALE GENOMIC DNA]</scope>
    <source>
        <strain evidence="9">JCM 8201</strain>
    </source>
</reference>
<evidence type="ECO:0000256" key="3">
    <source>
        <dbReference type="ARBA" id="ARBA00022692"/>
    </source>
</evidence>
<evidence type="ECO:0000313" key="8">
    <source>
        <dbReference type="EMBL" id="GAA2733806.1"/>
    </source>
</evidence>
<dbReference type="EMBL" id="BAAATZ010000026">
    <property type="protein sequence ID" value="GAA2733806.1"/>
    <property type="molecule type" value="Genomic_DNA"/>
</dbReference>
<name>A0ABP6GYS2_9ACTN</name>
<evidence type="ECO:0000313" key="9">
    <source>
        <dbReference type="Proteomes" id="UP001501842"/>
    </source>
</evidence>
<sequence length="530" mass="53812">MPLRRDEGVRRPSGFRAARGLAGVVLVLGAASAVGTGLRVESVRGGAVREAAERGVNTTVEVVVKGEGRVSDKGVVIVEGRAVWVGLGDGMRVRTPVVVLARQEGWREVESGQRVRTRGRLAVPDRGELLGAVVLARGGPQVVGEAGTALRAAAAVRDAMREAVRGLEPGARGVVPAMVLGDTAGIGAELKEEFKRSGLVHCLVVSGANFSILVLVVLWAARRAGLGNLLGAVLAGAVVLGFVLVVGTEPSVLRATVMGLIGLTAVCLGRERQGVPALAAAVVVLVLGDPGLARSYGFALSVLATSGLLVLAPRWRDRLSGAGLSRRSAEAIAIPLAAQAAVGPVLVLLSGTVSLVAVPANVLAAPAIAVATVCGFLTAAVAPFFPGLATLTVRPAGWAAGWVISVARAFAAVPYGSVPWQQGLLGALLLVVLTTALVAAVRHRAPRRLIAAALAGLAVAALGLRLTAPAWPPRDWRLIACSYFPIKSSCCPRGCCEEGEHVGFSMACPLGGGGGGDCGWSPAVGELGGS</sequence>
<accession>A0ABP6GYS2</accession>
<evidence type="ECO:0000256" key="4">
    <source>
        <dbReference type="ARBA" id="ARBA00022989"/>
    </source>
</evidence>
<feature type="transmembrane region" description="Helical" evidence="6">
    <location>
        <begin position="363"/>
        <end position="385"/>
    </location>
</feature>
<dbReference type="PANTHER" id="PTHR30619">
    <property type="entry name" value="DNA INTERNALIZATION/COMPETENCE PROTEIN COMEC/REC2"/>
    <property type="match status" value="1"/>
</dbReference>
<comment type="subcellular location">
    <subcellularLocation>
        <location evidence="1">Cell membrane</location>
        <topology evidence="1">Multi-pass membrane protein</topology>
    </subcellularLocation>
</comment>
<feature type="transmembrane region" description="Helical" evidence="6">
    <location>
        <begin position="336"/>
        <end position="357"/>
    </location>
</feature>
<feature type="domain" description="ComEC/Rec2-related protein" evidence="7">
    <location>
        <begin position="178"/>
        <end position="443"/>
    </location>
</feature>
<dbReference type="NCBIfam" id="TIGR00360">
    <property type="entry name" value="ComEC_N-term"/>
    <property type="match status" value="1"/>
</dbReference>
<dbReference type="Proteomes" id="UP001501842">
    <property type="component" value="Unassembled WGS sequence"/>
</dbReference>
<dbReference type="InterPro" id="IPR004477">
    <property type="entry name" value="ComEC_N"/>
</dbReference>
<organism evidence="8 9">
    <name type="scientific">Actinocorallia aurantiaca</name>
    <dbReference type="NCBI Taxonomy" id="46204"/>
    <lineage>
        <taxon>Bacteria</taxon>
        <taxon>Bacillati</taxon>
        <taxon>Actinomycetota</taxon>
        <taxon>Actinomycetes</taxon>
        <taxon>Streptosporangiales</taxon>
        <taxon>Thermomonosporaceae</taxon>
        <taxon>Actinocorallia</taxon>
    </lineage>
</organism>
<feature type="transmembrane region" description="Helical" evidence="6">
    <location>
        <begin position="449"/>
        <end position="468"/>
    </location>
</feature>
<keyword evidence="2" id="KW-1003">Cell membrane</keyword>
<dbReference type="RefSeq" id="WP_344454304.1">
    <property type="nucleotide sequence ID" value="NZ_BAAATZ010000026.1"/>
</dbReference>
<keyword evidence="3 6" id="KW-0812">Transmembrane</keyword>
<dbReference type="Pfam" id="PF03772">
    <property type="entry name" value="Competence"/>
    <property type="match status" value="1"/>
</dbReference>